<dbReference type="EMBL" id="LHQQ01000288">
    <property type="protein sequence ID" value="KOS37866.1"/>
    <property type="molecule type" value="Genomic_DNA"/>
</dbReference>
<evidence type="ECO:0000313" key="1">
    <source>
        <dbReference type="EMBL" id="KOS37866.1"/>
    </source>
</evidence>
<dbReference type="Proteomes" id="UP000037696">
    <property type="component" value="Unassembled WGS sequence"/>
</dbReference>
<proteinExistence type="predicted"/>
<reference evidence="1 2" key="1">
    <citation type="submission" date="2015-08" db="EMBL/GenBank/DDBJ databases">
        <title>Genome sequencing of Penicillium nordicum.</title>
        <authorList>
            <person name="Nguyen H.D."/>
            <person name="Seifert K.A."/>
        </authorList>
    </citation>
    <scope>NUCLEOTIDE SEQUENCE [LARGE SCALE GENOMIC DNA]</scope>
    <source>
        <strain evidence="1 2">DAOMC 185683</strain>
    </source>
</reference>
<dbReference type="AlphaFoldDB" id="A0A0M8NRD8"/>
<accession>A0A0M8NRD8</accession>
<sequence length="169" mass="18805">MESISEGNSIIPSIPDINDTSAALLGIALGNENIVPLSIFIDTNIAISFNSSNMQNLARKKDSFIARCCLLSMLPIGHPLGYQANIPAECNNNVLYRLPFRRSAHFFGWTLVSLLCAQDIPYLTWIFLHSSIHDFIAKTLVGTLLLFQLSVQEQSKGIKFIVVLLRDIR</sequence>
<protein>
    <submittedName>
        <fullName evidence="1">Uncharacterized protein</fullName>
    </submittedName>
</protein>
<keyword evidence="2" id="KW-1185">Reference proteome</keyword>
<comment type="caution">
    <text evidence="1">The sequence shown here is derived from an EMBL/GenBank/DDBJ whole genome shotgun (WGS) entry which is preliminary data.</text>
</comment>
<name>A0A0M8NRD8_9EURO</name>
<evidence type="ECO:0000313" key="2">
    <source>
        <dbReference type="Proteomes" id="UP000037696"/>
    </source>
</evidence>
<organism evidence="1 2">
    <name type="scientific">Penicillium nordicum</name>
    <dbReference type="NCBI Taxonomy" id="229535"/>
    <lineage>
        <taxon>Eukaryota</taxon>
        <taxon>Fungi</taxon>
        <taxon>Dikarya</taxon>
        <taxon>Ascomycota</taxon>
        <taxon>Pezizomycotina</taxon>
        <taxon>Eurotiomycetes</taxon>
        <taxon>Eurotiomycetidae</taxon>
        <taxon>Eurotiales</taxon>
        <taxon>Aspergillaceae</taxon>
        <taxon>Penicillium</taxon>
    </lineage>
</organism>
<gene>
    <name evidence="1" type="ORF">ACN38_g11318</name>
</gene>